<dbReference type="InterPro" id="IPR037066">
    <property type="entry name" value="Plug_dom_sf"/>
</dbReference>
<dbReference type="Pfam" id="PF14905">
    <property type="entry name" value="OMP_b-brl_3"/>
    <property type="match status" value="1"/>
</dbReference>
<feature type="compositionally biased region" description="Basic and acidic residues" evidence="8">
    <location>
        <begin position="797"/>
        <end position="809"/>
    </location>
</feature>
<evidence type="ECO:0000256" key="4">
    <source>
        <dbReference type="ARBA" id="ARBA00022692"/>
    </source>
</evidence>
<accession>A0A371JST2</accession>
<feature type="domain" description="Outer membrane protein beta-barrel" evidence="10">
    <location>
        <begin position="380"/>
        <end position="784"/>
    </location>
</feature>
<dbReference type="Gene3D" id="2.60.40.1120">
    <property type="entry name" value="Carboxypeptidase-like, regulatory domain"/>
    <property type="match status" value="1"/>
</dbReference>
<reference evidence="11 12" key="1">
    <citation type="submission" date="2018-08" db="EMBL/GenBank/DDBJ databases">
        <title>Muricauda nanhaiensis sp. nov., isolated from seawater of the South China Sea.</title>
        <authorList>
            <person name="Dang Y."/>
        </authorList>
    </citation>
    <scope>NUCLEOTIDE SEQUENCE [LARGE SCALE GENOMIC DNA]</scope>
    <source>
        <strain evidence="11 12">SM1704</strain>
    </source>
</reference>
<dbReference type="GO" id="GO:0044718">
    <property type="term" value="P:siderophore transmembrane transport"/>
    <property type="evidence" value="ECO:0007669"/>
    <property type="project" value="TreeGrafter"/>
</dbReference>
<evidence type="ECO:0000256" key="7">
    <source>
        <dbReference type="ARBA" id="ARBA00023237"/>
    </source>
</evidence>
<dbReference type="OrthoDB" id="8764943at2"/>
<keyword evidence="5 9" id="KW-0732">Signal</keyword>
<keyword evidence="4" id="KW-0812">Transmembrane</keyword>
<dbReference type="RefSeq" id="WP_116182767.1">
    <property type="nucleotide sequence ID" value="NZ_QTJX01000001.1"/>
</dbReference>
<dbReference type="SUPFAM" id="SSF56935">
    <property type="entry name" value="Porins"/>
    <property type="match status" value="1"/>
</dbReference>
<keyword evidence="6" id="KW-0472">Membrane</keyword>
<comment type="subcellular location">
    <subcellularLocation>
        <location evidence="1">Cell outer membrane</location>
        <topology evidence="1">Multi-pass membrane protein</topology>
    </subcellularLocation>
</comment>
<sequence>MRFCLNLLICVVFPSIIFGQSATISGRINDDTEKPVPFANVMLFKSVDSTMTKAGITNENGVYQLDNLSEGDYFLEFSSLGYQKLTLNNITLAENQHLKLGVYFLQPEVEQLTEVTITASKPMVQVKADRTTFNIQGTINSVGTDGVALLNKAPGIFVDNNNNISILGRTGVLIYVNGKRLPLKGDDLANYLENIPSEQIDKIDIITNPGVQYDAEGNAGIIDIVLKKDKNLGGNGTINSSYSQGRYASMVLNAIGNFRNKKLNIFASAGVSNRKRFNESSYNNFLNNIVLYETNDFVGKSNNHNYQLGADLFLSDQHTLGTLISSNVRDGSLKAHTRTEISNAATSNLVDSTLVVNGTSNARRTQKTYNLYYHFADYGGNALQLNLDYGKYENRSNRFQPNQYFDVDNQLLSEETNSIDIPTDIDIYTIKADYETHLGQSKIELGSKVSRIRTDNTYLFFDGAIGDRIQNDQRSRQFAYTENVYAAYLNYSLPLNKKVDISVGFRAEQTHAQGDLEAFLPELEEPPVKLDYLDWFPSFRISWRVNAENRMFMSYGRRINRPDFSNLNPFNDQINLLSSEKGNPFLRPEIQNNVELGYSYKSKYNFKLTYSKTEDKITRLVGPDADEPRATFGTWENLGFQDTFGLSSNMSLNFNNWLKSYLNFSASYIDNQANFGDNAIVDLQVFSYKLYLQNSIQLPKGITGEISGYYNGPTVWGGVFEMEPNWKLDLGLQRRFFKDQLNIRLLATDIFYTSNWQGTADFNGLYYVGRGFRDSRRISVNLSYNFGNQKTRRKNREKGLENEGKRVGS</sequence>
<evidence type="ECO:0000256" key="9">
    <source>
        <dbReference type="SAM" id="SignalP"/>
    </source>
</evidence>
<keyword evidence="2" id="KW-0813">Transport</keyword>
<proteinExistence type="predicted"/>
<dbReference type="PANTHER" id="PTHR30069">
    <property type="entry name" value="TONB-DEPENDENT OUTER MEMBRANE RECEPTOR"/>
    <property type="match status" value="1"/>
</dbReference>
<evidence type="ECO:0000256" key="6">
    <source>
        <dbReference type="ARBA" id="ARBA00023136"/>
    </source>
</evidence>
<dbReference type="GO" id="GO:0015344">
    <property type="term" value="F:siderophore uptake transmembrane transporter activity"/>
    <property type="evidence" value="ECO:0007669"/>
    <property type="project" value="TreeGrafter"/>
</dbReference>
<gene>
    <name evidence="11" type="ORF">DX873_01505</name>
</gene>
<evidence type="ECO:0000256" key="2">
    <source>
        <dbReference type="ARBA" id="ARBA00022448"/>
    </source>
</evidence>
<keyword evidence="11" id="KW-0675">Receptor</keyword>
<dbReference type="Pfam" id="PF13620">
    <property type="entry name" value="CarboxypepD_reg"/>
    <property type="match status" value="1"/>
</dbReference>
<evidence type="ECO:0000313" key="12">
    <source>
        <dbReference type="Proteomes" id="UP000261828"/>
    </source>
</evidence>
<dbReference type="AlphaFoldDB" id="A0A371JST2"/>
<keyword evidence="12" id="KW-1185">Reference proteome</keyword>
<feature type="chain" id="PRO_5016796026" evidence="9">
    <location>
        <begin position="20"/>
        <end position="809"/>
    </location>
</feature>
<feature type="signal peptide" evidence="9">
    <location>
        <begin position="1"/>
        <end position="19"/>
    </location>
</feature>
<dbReference type="Proteomes" id="UP000261828">
    <property type="component" value="Unassembled WGS sequence"/>
</dbReference>
<dbReference type="GO" id="GO:0009279">
    <property type="term" value="C:cell outer membrane"/>
    <property type="evidence" value="ECO:0007669"/>
    <property type="project" value="UniProtKB-SubCell"/>
</dbReference>
<keyword evidence="3" id="KW-1134">Transmembrane beta strand</keyword>
<comment type="caution">
    <text evidence="11">The sequence shown here is derived from an EMBL/GenBank/DDBJ whole genome shotgun (WGS) entry which is preliminary data.</text>
</comment>
<dbReference type="Gene3D" id="2.40.170.20">
    <property type="entry name" value="TonB-dependent receptor, beta-barrel domain"/>
    <property type="match status" value="1"/>
</dbReference>
<dbReference type="InterPro" id="IPR008969">
    <property type="entry name" value="CarboxyPept-like_regulatory"/>
</dbReference>
<evidence type="ECO:0000256" key="8">
    <source>
        <dbReference type="SAM" id="MobiDB-lite"/>
    </source>
</evidence>
<dbReference type="InterPro" id="IPR041700">
    <property type="entry name" value="OMP_b-brl_3"/>
</dbReference>
<evidence type="ECO:0000256" key="5">
    <source>
        <dbReference type="ARBA" id="ARBA00022729"/>
    </source>
</evidence>
<protein>
    <submittedName>
        <fullName evidence="11">TonB-dependent receptor</fullName>
    </submittedName>
</protein>
<dbReference type="EMBL" id="QTJX01000001">
    <property type="protein sequence ID" value="RDY60884.1"/>
    <property type="molecule type" value="Genomic_DNA"/>
</dbReference>
<organism evidence="11 12">
    <name type="scientific">Flagellimonas nanhaiensis</name>
    <dbReference type="NCBI Taxonomy" id="2292706"/>
    <lineage>
        <taxon>Bacteria</taxon>
        <taxon>Pseudomonadati</taxon>
        <taxon>Bacteroidota</taxon>
        <taxon>Flavobacteriia</taxon>
        <taxon>Flavobacteriales</taxon>
        <taxon>Flavobacteriaceae</taxon>
        <taxon>Flagellimonas</taxon>
    </lineage>
</organism>
<dbReference type="Gene3D" id="2.170.130.10">
    <property type="entry name" value="TonB-dependent receptor, plug domain"/>
    <property type="match status" value="1"/>
</dbReference>
<evidence type="ECO:0000256" key="3">
    <source>
        <dbReference type="ARBA" id="ARBA00022452"/>
    </source>
</evidence>
<keyword evidence="7" id="KW-0998">Cell outer membrane</keyword>
<feature type="region of interest" description="Disordered" evidence="8">
    <location>
        <begin position="790"/>
        <end position="809"/>
    </location>
</feature>
<evidence type="ECO:0000256" key="1">
    <source>
        <dbReference type="ARBA" id="ARBA00004571"/>
    </source>
</evidence>
<evidence type="ECO:0000259" key="10">
    <source>
        <dbReference type="Pfam" id="PF14905"/>
    </source>
</evidence>
<dbReference type="SUPFAM" id="SSF49464">
    <property type="entry name" value="Carboxypeptidase regulatory domain-like"/>
    <property type="match status" value="1"/>
</dbReference>
<evidence type="ECO:0000313" key="11">
    <source>
        <dbReference type="EMBL" id="RDY60884.1"/>
    </source>
</evidence>
<dbReference type="InterPro" id="IPR036942">
    <property type="entry name" value="Beta-barrel_TonB_sf"/>
</dbReference>
<dbReference type="InterPro" id="IPR039426">
    <property type="entry name" value="TonB-dep_rcpt-like"/>
</dbReference>
<name>A0A371JST2_9FLAO</name>
<dbReference type="PANTHER" id="PTHR30069:SF29">
    <property type="entry name" value="HEMOGLOBIN AND HEMOGLOBIN-HAPTOGLOBIN-BINDING PROTEIN 1-RELATED"/>
    <property type="match status" value="1"/>
</dbReference>